<dbReference type="GO" id="GO:0003697">
    <property type="term" value="F:single-stranded DNA binding"/>
    <property type="evidence" value="ECO:0007669"/>
    <property type="project" value="InterPro"/>
</dbReference>
<evidence type="ECO:0000256" key="1">
    <source>
        <dbReference type="ARBA" id="ARBA00023125"/>
    </source>
</evidence>
<organism evidence="4 5">
    <name type="scientific">Trapa incisa</name>
    <dbReference type="NCBI Taxonomy" id="236973"/>
    <lineage>
        <taxon>Eukaryota</taxon>
        <taxon>Viridiplantae</taxon>
        <taxon>Streptophyta</taxon>
        <taxon>Embryophyta</taxon>
        <taxon>Tracheophyta</taxon>
        <taxon>Spermatophyta</taxon>
        <taxon>Magnoliopsida</taxon>
        <taxon>eudicotyledons</taxon>
        <taxon>Gunneridae</taxon>
        <taxon>Pentapetalae</taxon>
        <taxon>rosids</taxon>
        <taxon>malvids</taxon>
        <taxon>Myrtales</taxon>
        <taxon>Lythraceae</taxon>
        <taxon>Trapa</taxon>
    </lineage>
</organism>
<gene>
    <name evidence="4" type="ORF">SAY87_029761</name>
</gene>
<proteinExistence type="predicted"/>
<protein>
    <submittedName>
        <fullName evidence="4">Uncharacterized protein</fullName>
    </submittedName>
</protein>
<keyword evidence="5" id="KW-1185">Reference proteome</keyword>
<dbReference type="InterPro" id="IPR011344">
    <property type="entry name" value="ssDNA-bd"/>
</dbReference>
<feature type="region of interest" description="Disordered" evidence="3">
    <location>
        <begin position="45"/>
        <end position="66"/>
    </location>
</feature>
<dbReference type="SUPFAM" id="SSF50249">
    <property type="entry name" value="Nucleic acid-binding proteins"/>
    <property type="match status" value="1"/>
</dbReference>
<dbReference type="InterPro" id="IPR012340">
    <property type="entry name" value="NA-bd_OB-fold"/>
</dbReference>
<name>A0AAN7K8U3_9MYRT</name>
<dbReference type="EMBL" id="JAXIOK010000009">
    <property type="protein sequence ID" value="KAK4761877.1"/>
    <property type="molecule type" value="Genomic_DNA"/>
</dbReference>
<sequence length="377" mass="41626">MHSLRRARALFASLTEAVSSPLKNGRVYSTGSELGVTTPVAAETITTSQPLKPAEGEAESSSPSLTETAYQTITSLAAKPSGEAEAVSWPRPSEIPFQARVANSVRLIGYIHVPVQFEDAPDGKSWARTVITKDPSSASPDFWIPISFEGNLAHIAASHLKEKDHVFIEGHLRTLNPAFGENLDGANVQVVMVRNINFVGGFSQMRMASTSHNYDKPVTTTKQDVKGASEDSWRNLLHNPEEWRDYRKAKLDGAVSKGFPDFKRKDRTSVLWLDSAPEWVLSSIRGLTFDEALIILATCLLVVGDDSWTDLVENPHNWWDNRTDRMGANYPDFKHKDTRRGLWLDSAPSWVLSKLPPLKPPVEAASSCESSSLDSNQ</sequence>
<reference evidence="4 5" key="1">
    <citation type="journal article" date="2023" name="Hortic Res">
        <title>Pangenome of water caltrop reveals structural variations and asymmetric subgenome divergence after allopolyploidization.</title>
        <authorList>
            <person name="Zhang X."/>
            <person name="Chen Y."/>
            <person name="Wang L."/>
            <person name="Yuan Y."/>
            <person name="Fang M."/>
            <person name="Shi L."/>
            <person name="Lu R."/>
            <person name="Comes H.P."/>
            <person name="Ma Y."/>
            <person name="Chen Y."/>
            <person name="Huang G."/>
            <person name="Zhou Y."/>
            <person name="Zheng Z."/>
            <person name="Qiu Y."/>
        </authorList>
    </citation>
    <scope>NUCLEOTIDE SEQUENCE [LARGE SCALE GENOMIC DNA]</scope>
    <source>
        <tissue evidence="4">Roots</tissue>
    </source>
</reference>
<dbReference type="PANTHER" id="PTHR10302">
    <property type="entry name" value="SINGLE-STRANDED DNA-BINDING PROTEIN"/>
    <property type="match status" value="1"/>
</dbReference>
<evidence type="ECO:0000256" key="2">
    <source>
        <dbReference type="PROSITE-ProRule" id="PRU00252"/>
    </source>
</evidence>
<dbReference type="Gene3D" id="2.40.50.140">
    <property type="entry name" value="Nucleic acid-binding proteins"/>
    <property type="match status" value="1"/>
</dbReference>
<dbReference type="AlphaFoldDB" id="A0AAN7K8U3"/>
<dbReference type="InterPro" id="IPR000424">
    <property type="entry name" value="Primosome_PriB/ssb"/>
</dbReference>
<feature type="region of interest" description="Disordered" evidence="3">
    <location>
        <begin position="355"/>
        <end position="377"/>
    </location>
</feature>
<dbReference type="Proteomes" id="UP001345219">
    <property type="component" value="Chromosome 23"/>
</dbReference>
<accession>A0AAN7K8U3</accession>
<comment type="caution">
    <text evidence="4">The sequence shown here is derived from an EMBL/GenBank/DDBJ whole genome shotgun (WGS) entry which is preliminary data.</text>
</comment>
<dbReference type="PROSITE" id="PS50935">
    <property type="entry name" value="SSB"/>
    <property type="match status" value="1"/>
</dbReference>
<evidence type="ECO:0000313" key="4">
    <source>
        <dbReference type="EMBL" id="KAK4761877.1"/>
    </source>
</evidence>
<dbReference type="PANTHER" id="PTHR10302:SF23">
    <property type="entry name" value="PROTEIN OSB4, CHLOROPLASTIC"/>
    <property type="match status" value="1"/>
</dbReference>
<evidence type="ECO:0000256" key="3">
    <source>
        <dbReference type="SAM" id="MobiDB-lite"/>
    </source>
</evidence>
<keyword evidence="1 2" id="KW-0238">DNA-binding</keyword>
<dbReference type="GO" id="GO:0042645">
    <property type="term" value="C:mitochondrial nucleoid"/>
    <property type="evidence" value="ECO:0007669"/>
    <property type="project" value="TreeGrafter"/>
</dbReference>
<feature type="compositionally biased region" description="Low complexity" evidence="3">
    <location>
        <begin position="366"/>
        <end position="377"/>
    </location>
</feature>
<dbReference type="GO" id="GO:0006264">
    <property type="term" value="P:mitochondrial DNA replication"/>
    <property type="evidence" value="ECO:0007669"/>
    <property type="project" value="TreeGrafter"/>
</dbReference>
<evidence type="ECO:0000313" key="5">
    <source>
        <dbReference type="Proteomes" id="UP001345219"/>
    </source>
</evidence>